<dbReference type="PANTHER" id="PTHR42939">
    <property type="entry name" value="ABC TRANSPORTER ATP-BINDING PROTEIN ALBC-RELATED"/>
    <property type="match status" value="1"/>
</dbReference>
<evidence type="ECO:0000256" key="3">
    <source>
        <dbReference type="ARBA" id="ARBA00022840"/>
    </source>
</evidence>
<dbReference type="InterPro" id="IPR027417">
    <property type="entry name" value="P-loop_NTPase"/>
</dbReference>
<dbReference type="OrthoDB" id="9804819at2"/>
<reference evidence="6" key="1">
    <citation type="submission" date="2016-10" db="EMBL/GenBank/DDBJ databases">
        <authorList>
            <person name="Varghese N."/>
            <person name="Submissions S."/>
        </authorList>
    </citation>
    <scope>NUCLEOTIDE SEQUENCE [LARGE SCALE GENOMIC DNA]</scope>
    <source>
        <strain evidence="6">S7</strain>
    </source>
</reference>
<dbReference type="PROSITE" id="PS50893">
    <property type="entry name" value="ABC_TRANSPORTER_2"/>
    <property type="match status" value="1"/>
</dbReference>
<gene>
    <name evidence="5" type="ORF">SAMN05518683_108100</name>
</gene>
<evidence type="ECO:0000256" key="2">
    <source>
        <dbReference type="ARBA" id="ARBA00022741"/>
    </source>
</evidence>
<dbReference type="Pfam" id="PF00005">
    <property type="entry name" value="ABC_tran"/>
    <property type="match status" value="1"/>
</dbReference>
<keyword evidence="1" id="KW-0813">Transport</keyword>
<dbReference type="STRING" id="1884432.SAMN05518683_108100"/>
<dbReference type="InterPro" id="IPR003593">
    <property type="entry name" value="AAA+_ATPase"/>
</dbReference>
<protein>
    <submittedName>
        <fullName evidence="5">ABC-2 type transport system ATP-binding protein</fullName>
    </submittedName>
</protein>
<dbReference type="EMBL" id="FOXD01000008">
    <property type="protein sequence ID" value="SFP67361.1"/>
    <property type="molecule type" value="Genomic_DNA"/>
</dbReference>
<dbReference type="Proteomes" id="UP000198892">
    <property type="component" value="Unassembled WGS sequence"/>
</dbReference>
<dbReference type="PANTHER" id="PTHR42939:SF1">
    <property type="entry name" value="ABC TRANSPORTER ATP-BINDING PROTEIN ALBC-RELATED"/>
    <property type="match status" value="1"/>
</dbReference>
<dbReference type="SMART" id="SM00382">
    <property type="entry name" value="AAA"/>
    <property type="match status" value="1"/>
</dbReference>
<proteinExistence type="predicted"/>
<evidence type="ECO:0000259" key="4">
    <source>
        <dbReference type="PROSITE" id="PS50893"/>
    </source>
</evidence>
<sequence>MSVIQAEQLTKTYRRKTALDDVSFSMLENTITGLIGRNGAGKTTLLKTAAGFIRPSAGSLYVDGEPSFDNLQVSANSIFIEESMNWPAALSLGELLQEGKRFYENWDETLPETLFDYFGLHKKDIHKKLSKGKKSTFNMIFGLAARCPVTLLDEPMTGMDAAVRSDMYRVLLKEYIAHPRTIILSSHHVEEVEELLEDVLLIDEGRIQLHVSMDDLREKLIGLTGERTLLTEWTKRHQVLHSASAGAVEEYVVVENDFSEAERRQMSQNGITLSTVPPVQAAVYLTSKGERSIDDVLERR</sequence>
<keyword evidence="3 5" id="KW-0067">ATP-binding</keyword>
<evidence type="ECO:0000313" key="6">
    <source>
        <dbReference type="Proteomes" id="UP000198892"/>
    </source>
</evidence>
<dbReference type="RefSeq" id="WP_093336831.1">
    <property type="nucleotide sequence ID" value="NZ_FOXD01000008.1"/>
</dbReference>
<dbReference type="SUPFAM" id="SSF52540">
    <property type="entry name" value="P-loop containing nucleoside triphosphate hydrolases"/>
    <property type="match status" value="1"/>
</dbReference>
<dbReference type="GO" id="GO:0005524">
    <property type="term" value="F:ATP binding"/>
    <property type="evidence" value="ECO:0007669"/>
    <property type="project" value="UniProtKB-KW"/>
</dbReference>
<organism evidence="5 6">
    <name type="scientific">Salibacterium halotolerans</name>
    <dbReference type="NCBI Taxonomy" id="1884432"/>
    <lineage>
        <taxon>Bacteria</taxon>
        <taxon>Bacillati</taxon>
        <taxon>Bacillota</taxon>
        <taxon>Bacilli</taxon>
        <taxon>Bacillales</taxon>
        <taxon>Bacillaceae</taxon>
    </lineage>
</organism>
<name>A0A1I5S9G9_9BACI</name>
<dbReference type="AlphaFoldDB" id="A0A1I5S9G9"/>
<feature type="domain" description="ABC transporter" evidence="4">
    <location>
        <begin position="4"/>
        <end position="229"/>
    </location>
</feature>
<keyword evidence="2" id="KW-0547">Nucleotide-binding</keyword>
<accession>A0A1I5S9G9</accession>
<dbReference type="InterPro" id="IPR003439">
    <property type="entry name" value="ABC_transporter-like_ATP-bd"/>
</dbReference>
<keyword evidence="6" id="KW-1185">Reference proteome</keyword>
<evidence type="ECO:0000256" key="1">
    <source>
        <dbReference type="ARBA" id="ARBA00022448"/>
    </source>
</evidence>
<evidence type="ECO:0000313" key="5">
    <source>
        <dbReference type="EMBL" id="SFP67361.1"/>
    </source>
</evidence>
<dbReference type="GO" id="GO:0016887">
    <property type="term" value="F:ATP hydrolysis activity"/>
    <property type="evidence" value="ECO:0007669"/>
    <property type="project" value="InterPro"/>
</dbReference>
<dbReference type="InterPro" id="IPR051782">
    <property type="entry name" value="ABC_Transporter_VariousFunc"/>
</dbReference>
<dbReference type="Gene3D" id="3.40.50.300">
    <property type="entry name" value="P-loop containing nucleotide triphosphate hydrolases"/>
    <property type="match status" value="1"/>
</dbReference>